<protein>
    <submittedName>
        <fullName evidence="2">Uncharacterized protein</fullName>
    </submittedName>
</protein>
<dbReference type="EMBL" id="PEDP01000326">
    <property type="protein sequence ID" value="POS86470.1"/>
    <property type="molecule type" value="Genomic_DNA"/>
</dbReference>
<evidence type="ECO:0000313" key="2">
    <source>
        <dbReference type="EMBL" id="POS86470.1"/>
    </source>
</evidence>
<evidence type="ECO:0000313" key="3">
    <source>
        <dbReference type="Proteomes" id="UP000237438"/>
    </source>
</evidence>
<name>A0A2S4PWN9_9PEZI</name>
<feature type="non-terminal residue" evidence="2">
    <location>
        <position position="159"/>
    </location>
</feature>
<feature type="region of interest" description="Disordered" evidence="1">
    <location>
        <begin position="1"/>
        <end position="55"/>
    </location>
</feature>
<dbReference type="Proteomes" id="UP000237438">
    <property type="component" value="Unassembled WGS sequence"/>
</dbReference>
<keyword evidence="3" id="KW-1185">Reference proteome</keyword>
<evidence type="ECO:0000256" key="1">
    <source>
        <dbReference type="SAM" id="MobiDB-lite"/>
    </source>
</evidence>
<accession>A0A2S4PWN9</accession>
<organism evidence="2 3">
    <name type="scientific">Erysiphe pulchra</name>
    <dbReference type="NCBI Taxonomy" id="225359"/>
    <lineage>
        <taxon>Eukaryota</taxon>
        <taxon>Fungi</taxon>
        <taxon>Dikarya</taxon>
        <taxon>Ascomycota</taxon>
        <taxon>Pezizomycotina</taxon>
        <taxon>Leotiomycetes</taxon>
        <taxon>Erysiphales</taxon>
        <taxon>Erysiphaceae</taxon>
        <taxon>Erysiphe</taxon>
    </lineage>
</organism>
<dbReference type="AlphaFoldDB" id="A0A2S4PWN9"/>
<gene>
    <name evidence="2" type="ORF">EPUL_001325</name>
</gene>
<proteinExistence type="predicted"/>
<sequence length="159" mass="17539">MNSNNPVSNLYDPASPIPHDPYQPLIVSTDRPPTPKSVYPKLDADDPGLNTQSSQYTLSYDEPPYSLGPIHAPIQSSKEVADGRVIEAETMFGTIAKILDQHCASNTHMSVRQANALKVFCDELVELASRNFEAYIRGISTQKPIPREQNKDNAAKNNT</sequence>
<comment type="caution">
    <text evidence="2">The sequence shown here is derived from an EMBL/GenBank/DDBJ whole genome shotgun (WGS) entry which is preliminary data.</text>
</comment>
<reference evidence="2 3" key="1">
    <citation type="submission" date="2017-10" db="EMBL/GenBank/DDBJ databases">
        <title>Development of genomic resources for the powdery mildew, Erysiphe pulchra.</title>
        <authorList>
            <person name="Wadl P.A."/>
            <person name="Mack B.M."/>
            <person name="Moore G."/>
            <person name="Beltz S.B."/>
        </authorList>
    </citation>
    <scope>NUCLEOTIDE SEQUENCE [LARGE SCALE GENOMIC DNA]</scope>
    <source>
        <strain evidence="2">Cflorida</strain>
    </source>
</reference>